<gene>
    <name evidence="1" type="ORF">E1261_19450</name>
</gene>
<dbReference type="Proteomes" id="UP000295075">
    <property type="component" value="Unassembled WGS sequence"/>
</dbReference>
<dbReference type="PANTHER" id="PTHR37489">
    <property type="entry name" value="DUF3500 DOMAIN-CONTAINING PROTEIN"/>
    <property type="match status" value="1"/>
</dbReference>
<evidence type="ECO:0000313" key="2">
    <source>
        <dbReference type="Proteomes" id="UP000295075"/>
    </source>
</evidence>
<dbReference type="OrthoDB" id="581140at2"/>
<keyword evidence="2" id="KW-1185">Reference proteome</keyword>
<dbReference type="EMBL" id="SMKA01000084">
    <property type="protein sequence ID" value="TDC28109.1"/>
    <property type="molecule type" value="Genomic_DNA"/>
</dbReference>
<accession>A0A4R4Q020</accession>
<comment type="caution">
    <text evidence="1">The sequence shown here is derived from an EMBL/GenBank/DDBJ whole genome shotgun (WGS) entry which is preliminary data.</text>
</comment>
<dbReference type="PANTHER" id="PTHR37489:SF1">
    <property type="entry name" value="DUF3500 DOMAIN-CONTAINING PROTEIN"/>
    <property type="match status" value="1"/>
</dbReference>
<evidence type="ECO:0000313" key="1">
    <source>
        <dbReference type="EMBL" id="TDC28109.1"/>
    </source>
</evidence>
<name>A0A4R4Q020_9ACTN</name>
<organism evidence="1 2">
    <name type="scientific">Kribbella albertanoniae</name>
    <dbReference type="NCBI Taxonomy" id="1266829"/>
    <lineage>
        <taxon>Bacteria</taxon>
        <taxon>Bacillati</taxon>
        <taxon>Actinomycetota</taxon>
        <taxon>Actinomycetes</taxon>
        <taxon>Propionibacteriales</taxon>
        <taxon>Kribbellaceae</taxon>
        <taxon>Kribbella</taxon>
    </lineage>
</organism>
<reference evidence="1 2" key="1">
    <citation type="submission" date="2019-03" db="EMBL/GenBank/DDBJ databases">
        <title>Draft genome sequences of novel Actinobacteria.</title>
        <authorList>
            <person name="Sahin N."/>
            <person name="Ay H."/>
            <person name="Saygin H."/>
        </authorList>
    </citation>
    <scope>NUCLEOTIDE SEQUENCE [LARGE SCALE GENOMIC DNA]</scope>
    <source>
        <strain evidence="1 2">JCM 30547</strain>
    </source>
</reference>
<dbReference type="Pfam" id="PF12006">
    <property type="entry name" value="DUF3500"/>
    <property type="match status" value="1"/>
</dbReference>
<proteinExistence type="predicted"/>
<dbReference type="AlphaFoldDB" id="A0A4R4Q020"/>
<dbReference type="InterPro" id="IPR021889">
    <property type="entry name" value="DUF3500"/>
</dbReference>
<sequence length="368" mass="40764">MVDITRELLGSLKPDQRAVAQHAPLNDPAIEAERVRWFYTPTDHGGIPLRELTARQQSLTMQLLATGLTRHAYATVCVVMGLENVLDELEGWQVDWGRERGRDPGLYWLRVFGHPGDPLWGWRFGGHHLSVNLLLRSGRVAAVTPSFLGADPAASPMLAGLLRPLGGTEDLARTLMQGFSTAERAQALLHPVAISDIVSGNRPRVAAGDQMIHMQHLFRGPLPTPRLAALVDRIDERAEAGSGYTEDDHERLALTAQPQGIAAVDMTVEQRAVLRDLIAAYTDRSPDPVAEAHRRHYLSNRNLDLVHFAWAGDIARGQPHYYRLTGPRLLIEYDNTQRDANHAHSVWRDPSGDFGLDPLAEHRGATAH</sequence>
<protein>
    <submittedName>
        <fullName evidence="1">DUF3500 domain-containing protein</fullName>
    </submittedName>
</protein>